<reference evidence="6 7" key="1">
    <citation type="submission" date="2018-06" db="EMBL/GenBank/DDBJ databases">
        <authorList>
            <consortium name="Pathogen Informatics"/>
            <person name="Doyle S."/>
        </authorList>
    </citation>
    <scope>NUCLEOTIDE SEQUENCE [LARGE SCALE GENOMIC DNA]</scope>
    <source>
        <strain evidence="6 7">NCTC12961</strain>
    </source>
</reference>
<feature type="domain" description="Ketoreductase" evidence="4">
    <location>
        <begin position="8"/>
        <end position="181"/>
    </location>
</feature>
<dbReference type="SMART" id="SM00822">
    <property type="entry name" value="PKS_KR"/>
    <property type="match status" value="1"/>
</dbReference>
<proteinExistence type="inferred from homology"/>
<dbReference type="InterPro" id="IPR020904">
    <property type="entry name" value="Sc_DH/Rdtase_CS"/>
</dbReference>
<dbReference type="EMBL" id="CP065673">
    <property type="protein sequence ID" value="QPS22606.1"/>
    <property type="molecule type" value="Genomic_DNA"/>
</dbReference>
<dbReference type="PRINTS" id="PR00081">
    <property type="entry name" value="GDHRDH"/>
</dbReference>
<organism evidence="6 7">
    <name type="scientific">Serratia plymuthica</name>
    <dbReference type="NCBI Taxonomy" id="82996"/>
    <lineage>
        <taxon>Bacteria</taxon>
        <taxon>Pseudomonadati</taxon>
        <taxon>Pseudomonadota</taxon>
        <taxon>Gammaproteobacteria</taxon>
        <taxon>Enterobacterales</taxon>
        <taxon>Yersiniaceae</taxon>
        <taxon>Serratia</taxon>
    </lineage>
</organism>
<gene>
    <name evidence="6" type="primary">lvr</name>
    <name evidence="5" type="ORF">I6G64_09615</name>
    <name evidence="6" type="ORF">NCTC12961_00697</name>
</gene>
<evidence type="ECO:0000313" key="8">
    <source>
        <dbReference type="Proteomes" id="UP000594967"/>
    </source>
</evidence>
<reference evidence="5 8" key="2">
    <citation type="submission" date="2020-12" db="EMBL/GenBank/DDBJ databases">
        <title>FDA dAtabase for Regulatory Grade micrObial Sequences (FDA-ARGOS): Supporting development and validation of Infectious Disease Dx tests.</title>
        <authorList>
            <person name="Sproer C."/>
            <person name="Gronow S."/>
            <person name="Severitt S."/>
            <person name="Schroder I."/>
            <person name="Tallon L."/>
            <person name="Sadzewicz L."/>
            <person name="Zhao X."/>
            <person name="Boylan J."/>
            <person name="Ott S."/>
            <person name="Bowen H."/>
            <person name="Vavikolanu K."/>
            <person name="Mehta A."/>
            <person name="Aluvathingal J."/>
            <person name="Nadendla S."/>
            <person name="Lowell S."/>
            <person name="Myers T."/>
            <person name="Yan Y."/>
            <person name="Sichtig H."/>
        </authorList>
    </citation>
    <scope>NUCLEOTIDE SEQUENCE [LARGE SCALE GENOMIC DNA]</scope>
    <source>
        <strain evidence="5 8">FDAARGOS_907</strain>
    </source>
</reference>
<dbReference type="InterPro" id="IPR002347">
    <property type="entry name" value="SDR_fam"/>
</dbReference>
<accession>A0A2X4WVI9</accession>
<dbReference type="InterPro" id="IPR036291">
    <property type="entry name" value="NAD(P)-bd_dom_sf"/>
</dbReference>
<dbReference type="RefSeq" id="WP_006323479.1">
    <property type="nucleotide sequence ID" value="NZ_CAMITG010000001.1"/>
</dbReference>
<dbReference type="SUPFAM" id="SSF51735">
    <property type="entry name" value="NAD(P)-binding Rossmann-fold domains"/>
    <property type="match status" value="1"/>
</dbReference>
<evidence type="ECO:0000256" key="2">
    <source>
        <dbReference type="ARBA" id="ARBA00023002"/>
    </source>
</evidence>
<dbReference type="FunFam" id="3.40.50.720:FF:000084">
    <property type="entry name" value="Short-chain dehydrogenase reductase"/>
    <property type="match status" value="1"/>
</dbReference>
<evidence type="ECO:0000256" key="1">
    <source>
        <dbReference type="ARBA" id="ARBA00006484"/>
    </source>
</evidence>
<dbReference type="EC" id="1.1.1.-" evidence="6"/>
<dbReference type="InterPro" id="IPR057326">
    <property type="entry name" value="KR_dom"/>
</dbReference>
<evidence type="ECO:0000313" key="6">
    <source>
        <dbReference type="EMBL" id="SQI31025.1"/>
    </source>
</evidence>
<dbReference type="Gene3D" id="3.40.50.720">
    <property type="entry name" value="NAD(P)-binding Rossmann-like Domain"/>
    <property type="match status" value="1"/>
</dbReference>
<dbReference type="PANTHER" id="PTHR24321">
    <property type="entry name" value="DEHYDROGENASES, SHORT CHAIN"/>
    <property type="match status" value="1"/>
</dbReference>
<dbReference type="NCBIfam" id="NF006384">
    <property type="entry name" value="PRK08628.1"/>
    <property type="match status" value="1"/>
</dbReference>
<name>A0A2X4WVI9_SERPL</name>
<protein>
    <submittedName>
        <fullName evidence="6">Levodione reductase</fullName>
        <ecNumber evidence="6">1.1.1.-</ecNumber>
    </submittedName>
    <submittedName>
        <fullName evidence="5">SDR family oxidoreductase</fullName>
    </submittedName>
</protein>
<sequence length="258" mass="27845">MDLYLKEKVVIVTGGGSGIGAAISRLLAEEGAIPVIVTNAEPEADFLTALRRLQPQSEVIITDLCEENDCRRAVAQTLATFGRLDGLVNNAGVNDGVGLEAGREAFVGSLEKNLIHYYLMAHLCQQALQSSKGAIVNIASKTALSGQGGTSGYTAAKGAVLALTREWAVSLRHDGVRVNAVVPAEVITPQYQRWINTFEQPEQQLEKITARIPFEQRMTTPQEIADTVVFLISSRSSHTTGQWLSVDGGYLHLDRALT</sequence>
<comment type="similarity">
    <text evidence="1">Belongs to the short-chain dehydrogenases/reductases (SDR) family.</text>
</comment>
<dbReference type="AlphaFoldDB" id="A0A2X4WVI9"/>
<dbReference type="Pfam" id="PF13561">
    <property type="entry name" value="adh_short_C2"/>
    <property type="match status" value="1"/>
</dbReference>
<dbReference type="PANTHER" id="PTHR24321:SF8">
    <property type="entry name" value="ESTRADIOL 17-BETA-DEHYDROGENASE 8-RELATED"/>
    <property type="match status" value="1"/>
</dbReference>
<dbReference type="PROSITE" id="PS00061">
    <property type="entry name" value="ADH_SHORT"/>
    <property type="match status" value="1"/>
</dbReference>
<dbReference type="Proteomes" id="UP000594967">
    <property type="component" value="Chromosome"/>
</dbReference>
<evidence type="ECO:0000256" key="3">
    <source>
        <dbReference type="ARBA" id="ARBA00023027"/>
    </source>
</evidence>
<evidence type="ECO:0000259" key="4">
    <source>
        <dbReference type="SMART" id="SM00822"/>
    </source>
</evidence>
<dbReference type="Proteomes" id="UP000248897">
    <property type="component" value="Chromosome 1"/>
</dbReference>
<evidence type="ECO:0000313" key="7">
    <source>
        <dbReference type="Proteomes" id="UP000248897"/>
    </source>
</evidence>
<keyword evidence="2 6" id="KW-0560">Oxidoreductase</keyword>
<dbReference type="EMBL" id="LS483469">
    <property type="protein sequence ID" value="SQI31025.1"/>
    <property type="molecule type" value="Genomic_DNA"/>
</dbReference>
<dbReference type="STRING" id="82996.ADP72_08255"/>
<keyword evidence="8" id="KW-1185">Reference proteome</keyword>
<keyword evidence="3" id="KW-0520">NAD</keyword>
<evidence type="ECO:0000313" key="5">
    <source>
        <dbReference type="EMBL" id="QPS22606.1"/>
    </source>
</evidence>
<dbReference type="CDD" id="cd05233">
    <property type="entry name" value="SDR_c"/>
    <property type="match status" value="1"/>
</dbReference>
<dbReference type="PRINTS" id="PR00080">
    <property type="entry name" value="SDRFAMILY"/>
</dbReference>
<dbReference type="GO" id="GO:0016491">
    <property type="term" value="F:oxidoreductase activity"/>
    <property type="evidence" value="ECO:0007669"/>
    <property type="project" value="UniProtKB-KW"/>
</dbReference>